<feature type="non-terminal residue" evidence="2">
    <location>
        <position position="256"/>
    </location>
</feature>
<dbReference type="EMBL" id="VBAM01000275">
    <property type="protein sequence ID" value="TMJ10805.1"/>
    <property type="molecule type" value="Genomic_DNA"/>
</dbReference>
<sequence>MEAHPKFVWFDGAVVPWEQANVHVSTATVLRGANVFEGVRAYWNADERELFIFRNDEHMARLRNSAKIMRMAVPWTKDELTRAQVEVLRANAFEGTVWFRLSLYVGEGEDHIWPPEQVPVGGFILPRLAPHLPRITEGVDTCISTWTRIADTSVPPRVKAGANYHNSRLAVMEARTNGFAGQPILLNERGKVSEGPGACFCMIRDGALITPPVTANILESITRATVLELARDALKLKVEEREIDRTELYVADEGFF</sequence>
<reference evidence="2 3" key="1">
    <citation type="journal article" date="2019" name="Nat. Microbiol.">
        <title>Mediterranean grassland soil C-N compound turnover is dependent on rainfall and depth, and is mediated by genomically divergent microorganisms.</title>
        <authorList>
            <person name="Diamond S."/>
            <person name="Andeer P.F."/>
            <person name="Li Z."/>
            <person name="Crits-Christoph A."/>
            <person name="Burstein D."/>
            <person name="Anantharaman K."/>
            <person name="Lane K.R."/>
            <person name="Thomas B.C."/>
            <person name="Pan C."/>
            <person name="Northen T.R."/>
            <person name="Banfield J.F."/>
        </authorList>
    </citation>
    <scope>NUCLEOTIDE SEQUENCE [LARGE SCALE GENOMIC DNA]</scope>
    <source>
        <strain evidence="2">NP_5</strain>
    </source>
</reference>
<dbReference type="GO" id="GO:0046394">
    <property type="term" value="P:carboxylic acid biosynthetic process"/>
    <property type="evidence" value="ECO:0007669"/>
    <property type="project" value="UniProtKB-ARBA"/>
</dbReference>
<keyword evidence="2" id="KW-0032">Aminotransferase</keyword>
<dbReference type="Gene3D" id="3.20.10.10">
    <property type="entry name" value="D-amino Acid Aminotransferase, subunit A, domain 2"/>
    <property type="match status" value="1"/>
</dbReference>
<dbReference type="InterPro" id="IPR043131">
    <property type="entry name" value="BCAT-like_N"/>
</dbReference>
<dbReference type="AlphaFoldDB" id="A0A537LS09"/>
<dbReference type="InterPro" id="IPR050571">
    <property type="entry name" value="Class-IV_PLP-Dep_Aminotrnsfr"/>
</dbReference>
<evidence type="ECO:0000313" key="2">
    <source>
        <dbReference type="EMBL" id="TMJ10805.1"/>
    </source>
</evidence>
<organism evidence="2 3">
    <name type="scientific">Candidatus Segetimicrobium genomatis</name>
    <dbReference type="NCBI Taxonomy" id="2569760"/>
    <lineage>
        <taxon>Bacteria</taxon>
        <taxon>Bacillati</taxon>
        <taxon>Candidatus Sysuimicrobiota</taxon>
        <taxon>Candidatus Sysuimicrobiia</taxon>
        <taxon>Candidatus Sysuimicrobiales</taxon>
        <taxon>Candidatus Segetimicrobiaceae</taxon>
        <taxon>Candidatus Segetimicrobium</taxon>
    </lineage>
</organism>
<evidence type="ECO:0000313" key="3">
    <source>
        <dbReference type="Proteomes" id="UP000320393"/>
    </source>
</evidence>
<keyword evidence="2" id="KW-0808">Transferase</keyword>
<protein>
    <submittedName>
        <fullName evidence="2">Branched-chain amino acid aminotransferase</fullName>
    </submittedName>
</protein>
<dbReference type="Gene3D" id="3.30.470.10">
    <property type="match status" value="1"/>
</dbReference>
<dbReference type="Proteomes" id="UP000320393">
    <property type="component" value="Unassembled WGS sequence"/>
</dbReference>
<dbReference type="PANTHER" id="PTHR42743">
    <property type="entry name" value="AMINO-ACID AMINOTRANSFERASE"/>
    <property type="match status" value="1"/>
</dbReference>
<proteinExistence type="inferred from homology"/>
<dbReference type="SUPFAM" id="SSF56752">
    <property type="entry name" value="D-aminoacid aminotransferase-like PLP-dependent enzymes"/>
    <property type="match status" value="1"/>
</dbReference>
<name>A0A537LS09_9BACT</name>
<dbReference type="PANTHER" id="PTHR42743:SF4">
    <property type="entry name" value="BRANCHED-CHAIN-AMINO-ACID AMINOTRANSFERASE-RELATED"/>
    <property type="match status" value="1"/>
</dbReference>
<dbReference type="InterPro" id="IPR036038">
    <property type="entry name" value="Aminotransferase-like"/>
</dbReference>
<gene>
    <name evidence="2" type="ORF">E6H02_07610</name>
</gene>
<accession>A0A537LS09</accession>
<dbReference type="Pfam" id="PF01063">
    <property type="entry name" value="Aminotran_4"/>
    <property type="match status" value="1"/>
</dbReference>
<dbReference type="InterPro" id="IPR001544">
    <property type="entry name" value="Aminotrans_IV"/>
</dbReference>
<evidence type="ECO:0000256" key="1">
    <source>
        <dbReference type="ARBA" id="ARBA00009320"/>
    </source>
</evidence>
<comment type="similarity">
    <text evidence="1">Belongs to the class-IV pyridoxal-phosphate-dependent aminotransferase family.</text>
</comment>
<dbReference type="InterPro" id="IPR043132">
    <property type="entry name" value="BCAT-like_C"/>
</dbReference>
<comment type="caution">
    <text evidence="2">The sequence shown here is derived from an EMBL/GenBank/DDBJ whole genome shotgun (WGS) entry which is preliminary data.</text>
</comment>
<dbReference type="GO" id="GO:0008483">
    <property type="term" value="F:transaminase activity"/>
    <property type="evidence" value="ECO:0007669"/>
    <property type="project" value="UniProtKB-KW"/>
</dbReference>